<dbReference type="EMBL" id="DSUT01000105">
    <property type="protein sequence ID" value="HGK28331.1"/>
    <property type="molecule type" value="Genomic_DNA"/>
</dbReference>
<dbReference type="Pfam" id="PF13598">
    <property type="entry name" value="DUF4139"/>
    <property type="match status" value="1"/>
</dbReference>
<evidence type="ECO:0000259" key="1">
    <source>
        <dbReference type="Pfam" id="PF13598"/>
    </source>
</evidence>
<dbReference type="InterPro" id="IPR011935">
    <property type="entry name" value="CHP02231"/>
</dbReference>
<dbReference type="PANTHER" id="PTHR31005">
    <property type="entry name" value="DUF4139 DOMAIN-CONTAINING PROTEIN"/>
    <property type="match status" value="1"/>
</dbReference>
<comment type="caution">
    <text evidence="2">The sequence shown here is derived from an EMBL/GenBank/DDBJ whole genome shotgun (WGS) entry which is preliminary data.</text>
</comment>
<sequence>MQSGRGRGRGTCAPRIHGLVAVPVVEPLFDVRGQGGDAAAVQEIENRFLPQPLENRDPALALFRHAAHRVRVVLSTATPVFDVAAPEPHPWYLTLLEDYMPKRSQAMPAPGVMAAEAIDVAEAEWTPPESPQPVETGISLQYAIPGRVSLKSGEAAKKLQLAQFEVPAEFSYYTFPKAGERAYLKGRLVNSSRFVLLPGGGNTYVGEEFTGGTFVPAVAQEESLEMSFGADERVRVKRELVRSFKSRGGVLGRTERQQFVYRTTVENFRQTAIAVEVVEQVPVSREKEIKVTVTKLEPKPETQDDYRGTRTWKPELKPGGKFTIELEFQVEYPAGRRVSGLF</sequence>
<reference evidence="2" key="1">
    <citation type="journal article" date="2020" name="mSystems">
        <title>Genome- and Community-Level Interaction Insights into Carbon Utilization and Element Cycling Functions of Hydrothermarchaeota in Hydrothermal Sediment.</title>
        <authorList>
            <person name="Zhou Z."/>
            <person name="Liu Y."/>
            <person name="Xu W."/>
            <person name="Pan J."/>
            <person name="Luo Z.H."/>
            <person name="Li M."/>
        </authorList>
    </citation>
    <scope>NUCLEOTIDE SEQUENCE [LARGE SCALE GENOMIC DNA]</scope>
    <source>
        <strain evidence="2">SpSt-488</strain>
    </source>
</reference>
<organism evidence="2">
    <name type="scientific">candidate division WOR-3 bacterium</name>
    <dbReference type="NCBI Taxonomy" id="2052148"/>
    <lineage>
        <taxon>Bacteria</taxon>
        <taxon>Bacteria division WOR-3</taxon>
    </lineage>
</organism>
<name>A0A7C4CB49_UNCW3</name>
<gene>
    <name evidence="2" type="ORF">ENS41_05185</name>
</gene>
<feature type="domain" description="DUF4139" evidence="1">
    <location>
        <begin position="69"/>
        <end position="333"/>
    </location>
</feature>
<dbReference type="InterPro" id="IPR037291">
    <property type="entry name" value="DUF4139"/>
</dbReference>
<proteinExistence type="predicted"/>
<protein>
    <submittedName>
        <fullName evidence="2">Mucoidy inhibitor MuiA family protein</fullName>
    </submittedName>
</protein>
<dbReference type="AlphaFoldDB" id="A0A7C4CB49"/>
<accession>A0A7C4CB49</accession>
<dbReference type="NCBIfam" id="TIGR02231">
    <property type="entry name" value="mucoidy inhibitor MuiA family protein"/>
    <property type="match status" value="1"/>
</dbReference>
<evidence type="ECO:0000313" key="2">
    <source>
        <dbReference type="EMBL" id="HGK28331.1"/>
    </source>
</evidence>
<dbReference type="PANTHER" id="PTHR31005:SF8">
    <property type="entry name" value="DUF4139 DOMAIN-CONTAINING PROTEIN"/>
    <property type="match status" value="1"/>
</dbReference>